<dbReference type="Pfam" id="PF00512">
    <property type="entry name" value="HisKA"/>
    <property type="match status" value="1"/>
</dbReference>
<evidence type="ECO:0000256" key="7">
    <source>
        <dbReference type="ARBA" id="ARBA00022679"/>
    </source>
</evidence>
<dbReference type="PROSITE" id="PS50109">
    <property type="entry name" value="HIS_KIN"/>
    <property type="match status" value="1"/>
</dbReference>
<evidence type="ECO:0000256" key="11">
    <source>
        <dbReference type="ARBA" id="ARBA00022840"/>
    </source>
</evidence>
<feature type="transmembrane region" description="Helical" evidence="15">
    <location>
        <begin position="21"/>
        <end position="40"/>
    </location>
</feature>
<dbReference type="InterPro" id="IPR013656">
    <property type="entry name" value="PAS_4"/>
</dbReference>
<organism evidence="17 18">
    <name type="scientific">Lutibaculum baratangense AMV1</name>
    <dbReference type="NCBI Taxonomy" id="631454"/>
    <lineage>
        <taxon>Bacteria</taxon>
        <taxon>Pseudomonadati</taxon>
        <taxon>Pseudomonadota</taxon>
        <taxon>Alphaproteobacteria</taxon>
        <taxon>Hyphomicrobiales</taxon>
        <taxon>Tepidamorphaceae</taxon>
        <taxon>Lutibaculum</taxon>
    </lineage>
</organism>
<dbReference type="InterPro" id="IPR003661">
    <property type="entry name" value="HisK_dim/P_dom"/>
</dbReference>
<feature type="domain" description="Histidine kinase" evidence="16">
    <location>
        <begin position="205"/>
        <end position="429"/>
    </location>
</feature>
<evidence type="ECO:0000259" key="16">
    <source>
        <dbReference type="PROSITE" id="PS50109"/>
    </source>
</evidence>
<reference evidence="17 18" key="1">
    <citation type="journal article" date="2014" name="Genome Announc.">
        <title>Draft Genome Sequence of Lutibaculum baratangense Strain AMV1T, Isolated from a Mud Volcano in Andamans, India.</title>
        <authorList>
            <person name="Singh A."/>
            <person name="Sreenivas A."/>
            <person name="Sathyanarayana Reddy G."/>
            <person name="Pinnaka A.K."/>
            <person name="Shivaji S."/>
        </authorList>
    </citation>
    <scope>NUCLEOTIDE SEQUENCE [LARGE SCALE GENOMIC DNA]</scope>
    <source>
        <strain evidence="17 18">AMV1</strain>
    </source>
</reference>
<dbReference type="AlphaFoldDB" id="V4TP05"/>
<dbReference type="SUPFAM" id="SSF55785">
    <property type="entry name" value="PYP-like sensor domain (PAS domain)"/>
    <property type="match status" value="1"/>
</dbReference>
<keyword evidence="7 17" id="KW-0808">Transferase</keyword>
<evidence type="ECO:0000256" key="14">
    <source>
        <dbReference type="ARBA" id="ARBA00023136"/>
    </source>
</evidence>
<evidence type="ECO:0000256" key="1">
    <source>
        <dbReference type="ARBA" id="ARBA00000085"/>
    </source>
</evidence>
<dbReference type="SMART" id="SM00387">
    <property type="entry name" value="HATPase_c"/>
    <property type="match status" value="1"/>
</dbReference>
<dbReference type="InterPro" id="IPR005467">
    <property type="entry name" value="His_kinase_dom"/>
</dbReference>
<dbReference type="Proteomes" id="UP000017819">
    <property type="component" value="Unassembled WGS sequence"/>
</dbReference>
<evidence type="ECO:0000256" key="13">
    <source>
        <dbReference type="ARBA" id="ARBA00023012"/>
    </source>
</evidence>
<dbReference type="GO" id="GO:0016036">
    <property type="term" value="P:cellular response to phosphate starvation"/>
    <property type="evidence" value="ECO:0007669"/>
    <property type="project" value="TreeGrafter"/>
</dbReference>
<evidence type="ECO:0000256" key="2">
    <source>
        <dbReference type="ARBA" id="ARBA00004236"/>
    </source>
</evidence>
<sequence>MTLPSESSGSREARPTGSPRLRLAVALGAMAGLFLLLMLSGALHPWIAVLSFLTAAAVVSAAWPVLGGHIPATAPTPNVIAGTDRSDLLAFAEALPDPCLLVDRYMRVRHQNGAAAELLGKVESTQPLNFVLRAPEVSEAVLEVVKGRGPRVVTYFEKVPVDRWFEATVRRVTREQGPQELFLVLLRDLTEAQRVERMRADFVANASHELRTPLASLIGFIETLQGPARNDAKARERFLEVMAVQARRMSRLIDDLMSLSRIELKAHMRPGTVVDLAPIVEHVAEAMQPLAAGQGVEIRVEVRERPVQVVGDRDELAQVFQNLIHNAVKYGHSGGSVEIELRRQARGGTRPEAAVVTVRDHGPGIPPEHIPRLTERFYRVDVASSRDKGGTGLGLAIVKHIMTRHRGQLTIESEVGKGAAFSVFLDVAGGRGKDVAAATPMAAE</sequence>
<keyword evidence="9" id="KW-0547">Nucleotide-binding</keyword>
<evidence type="ECO:0000256" key="9">
    <source>
        <dbReference type="ARBA" id="ARBA00022741"/>
    </source>
</evidence>
<dbReference type="InterPro" id="IPR003594">
    <property type="entry name" value="HATPase_dom"/>
</dbReference>
<keyword evidence="12 15" id="KW-1133">Transmembrane helix</keyword>
<dbReference type="Pfam" id="PF02518">
    <property type="entry name" value="HATPase_c"/>
    <property type="match status" value="1"/>
</dbReference>
<comment type="catalytic activity">
    <reaction evidence="1">
        <text>ATP + protein L-histidine = ADP + protein N-phospho-L-histidine.</text>
        <dbReference type="EC" id="2.7.13.3"/>
    </reaction>
</comment>
<evidence type="ECO:0000256" key="12">
    <source>
        <dbReference type="ARBA" id="ARBA00022989"/>
    </source>
</evidence>
<dbReference type="EMBL" id="AWXZ01000005">
    <property type="protein sequence ID" value="ESR27408.1"/>
    <property type="molecule type" value="Genomic_DNA"/>
</dbReference>
<dbReference type="Pfam" id="PF08448">
    <property type="entry name" value="PAS_4"/>
    <property type="match status" value="1"/>
</dbReference>
<dbReference type="Gene3D" id="3.30.565.10">
    <property type="entry name" value="Histidine kinase-like ATPase, C-terminal domain"/>
    <property type="match status" value="1"/>
</dbReference>
<proteinExistence type="predicted"/>
<dbReference type="RefSeq" id="WP_023430260.1">
    <property type="nucleotide sequence ID" value="NZ_AWXZ01000005.1"/>
</dbReference>
<keyword evidence="8 15" id="KW-0812">Transmembrane</keyword>
<dbReference type="Gene3D" id="3.30.450.20">
    <property type="entry name" value="PAS domain"/>
    <property type="match status" value="1"/>
</dbReference>
<dbReference type="InterPro" id="IPR036097">
    <property type="entry name" value="HisK_dim/P_sf"/>
</dbReference>
<evidence type="ECO:0000256" key="3">
    <source>
        <dbReference type="ARBA" id="ARBA00012438"/>
    </source>
</evidence>
<accession>V4TP05</accession>
<dbReference type="STRING" id="631454.N177_0102"/>
<gene>
    <name evidence="17" type="ORF">N177_0102</name>
</gene>
<dbReference type="SUPFAM" id="SSF47384">
    <property type="entry name" value="Homodimeric domain of signal transducing histidine kinase"/>
    <property type="match status" value="1"/>
</dbReference>
<evidence type="ECO:0000256" key="5">
    <source>
        <dbReference type="ARBA" id="ARBA00022475"/>
    </source>
</evidence>
<keyword evidence="13" id="KW-0902">Two-component regulatory system</keyword>
<evidence type="ECO:0000256" key="10">
    <source>
        <dbReference type="ARBA" id="ARBA00022777"/>
    </source>
</evidence>
<dbReference type="InterPro" id="IPR036890">
    <property type="entry name" value="HATPase_C_sf"/>
</dbReference>
<dbReference type="PANTHER" id="PTHR45453">
    <property type="entry name" value="PHOSPHATE REGULON SENSOR PROTEIN PHOR"/>
    <property type="match status" value="1"/>
</dbReference>
<evidence type="ECO:0000256" key="6">
    <source>
        <dbReference type="ARBA" id="ARBA00022553"/>
    </source>
</evidence>
<dbReference type="EC" id="2.7.13.3" evidence="3"/>
<dbReference type="GO" id="GO:0005524">
    <property type="term" value="F:ATP binding"/>
    <property type="evidence" value="ECO:0007669"/>
    <property type="project" value="UniProtKB-KW"/>
</dbReference>
<keyword evidence="5" id="KW-1003">Cell membrane</keyword>
<dbReference type="FunFam" id="3.30.565.10:FF:000006">
    <property type="entry name" value="Sensor histidine kinase WalK"/>
    <property type="match status" value="1"/>
</dbReference>
<keyword evidence="4" id="KW-0813">Transport</keyword>
<dbReference type="GO" id="GO:0004721">
    <property type="term" value="F:phosphoprotein phosphatase activity"/>
    <property type="evidence" value="ECO:0007669"/>
    <property type="project" value="TreeGrafter"/>
</dbReference>
<protein>
    <recommendedName>
        <fullName evidence="3">histidine kinase</fullName>
        <ecNumber evidence="3">2.7.13.3</ecNumber>
    </recommendedName>
</protein>
<dbReference type="NCBIfam" id="TIGR02966">
    <property type="entry name" value="phoR_proteo"/>
    <property type="match status" value="1"/>
</dbReference>
<dbReference type="InterPro" id="IPR014310">
    <property type="entry name" value="Sig_transdc_His_kinase_PhoR"/>
</dbReference>
<dbReference type="PATRIC" id="fig|631454.5.peg.101"/>
<dbReference type="GO" id="GO:0005886">
    <property type="term" value="C:plasma membrane"/>
    <property type="evidence" value="ECO:0007669"/>
    <property type="project" value="UniProtKB-SubCell"/>
</dbReference>
<dbReference type="SUPFAM" id="SSF55874">
    <property type="entry name" value="ATPase domain of HSP90 chaperone/DNA topoisomerase II/histidine kinase"/>
    <property type="match status" value="1"/>
</dbReference>
<name>V4TP05_9HYPH</name>
<comment type="caution">
    <text evidence="17">The sequence shown here is derived from an EMBL/GenBank/DDBJ whole genome shotgun (WGS) entry which is preliminary data.</text>
</comment>
<keyword evidence="10" id="KW-0418">Kinase</keyword>
<keyword evidence="14 15" id="KW-0472">Membrane</keyword>
<keyword evidence="6" id="KW-0597">Phosphoprotein</keyword>
<dbReference type="InterPro" id="IPR035965">
    <property type="entry name" value="PAS-like_dom_sf"/>
</dbReference>
<dbReference type="SMART" id="SM00388">
    <property type="entry name" value="HisKA"/>
    <property type="match status" value="1"/>
</dbReference>
<evidence type="ECO:0000313" key="18">
    <source>
        <dbReference type="Proteomes" id="UP000017819"/>
    </source>
</evidence>
<evidence type="ECO:0000313" key="17">
    <source>
        <dbReference type="EMBL" id="ESR27408.1"/>
    </source>
</evidence>
<dbReference type="CDD" id="cd00075">
    <property type="entry name" value="HATPase"/>
    <property type="match status" value="1"/>
</dbReference>
<dbReference type="FunFam" id="1.10.287.130:FF:000008">
    <property type="entry name" value="Two-component sensor histidine kinase"/>
    <property type="match status" value="1"/>
</dbReference>
<dbReference type="CDD" id="cd00082">
    <property type="entry name" value="HisKA"/>
    <property type="match status" value="1"/>
</dbReference>
<keyword evidence="11" id="KW-0067">ATP-binding</keyword>
<evidence type="ECO:0000256" key="15">
    <source>
        <dbReference type="SAM" id="Phobius"/>
    </source>
</evidence>
<dbReference type="PRINTS" id="PR00344">
    <property type="entry name" value="BCTRLSENSOR"/>
</dbReference>
<dbReference type="InterPro" id="IPR050351">
    <property type="entry name" value="BphY/WalK/GraS-like"/>
</dbReference>
<comment type="subcellular location">
    <subcellularLocation>
        <location evidence="2">Cell membrane</location>
    </subcellularLocation>
</comment>
<evidence type="ECO:0000256" key="4">
    <source>
        <dbReference type="ARBA" id="ARBA00022448"/>
    </source>
</evidence>
<dbReference type="InterPro" id="IPR004358">
    <property type="entry name" value="Sig_transdc_His_kin-like_C"/>
</dbReference>
<dbReference type="PANTHER" id="PTHR45453:SF1">
    <property type="entry name" value="PHOSPHATE REGULON SENSOR PROTEIN PHOR"/>
    <property type="match status" value="1"/>
</dbReference>
<keyword evidence="18" id="KW-1185">Reference proteome</keyword>
<dbReference type="Gene3D" id="1.10.287.130">
    <property type="match status" value="1"/>
</dbReference>
<dbReference type="eggNOG" id="COG5002">
    <property type="taxonomic scope" value="Bacteria"/>
</dbReference>
<evidence type="ECO:0000256" key="8">
    <source>
        <dbReference type="ARBA" id="ARBA00022692"/>
    </source>
</evidence>
<dbReference type="GO" id="GO:0000155">
    <property type="term" value="F:phosphorelay sensor kinase activity"/>
    <property type="evidence" value="ECO:0007669"/>
    <property type="project" value="InterPro"/>
</dbReference>